<accession>A0A9E7R242</accession>
<protein>
    <submittedName>
        <fullName evidence="3">Uncharacterized protein</fullName>
    </submittedName>
</protein>
<evidence type="ECO:0000256" key="1">
    <source>
        <dbReference type="SAM" id="MobiDB-lite"/>
    </source>
</evidence>
<keyword evidence="2" id="KW-0472">Membrane</keyword>
<feature type="region of interest" description="Disordered" evidence="1">
    <location>
        <begin position="34"/>
        <end position="81"/>
    </location>
</feature>
<gene>
    <name evidence="3" type="ORF">N0B31_19815</name>
</gene>
<evidence type="ECO:0000313" key="4">
    <source>
        <dbReference type="Proteomes" id="UP001057580"/>
    </source>
</evidence>
<keyword evidence="2" id="KW-0812">Transmembrane</keyword>
<evidence type="ECO:0000313" key="3">
    <source>
        <dbReference type="EMBL" id="UWM54351.1"/>
    </source>
</evidence>
<feature type="compositionally biased region" description="Acidic residues" evidence="1">
    <location>
        <begin position="51"/>
        <end position="65"/>
    </location>
</feature>
<proteinExistence type="predicted"/>
<keyword evidence="2" id="KW-1133">Transmembrane helix</keyword>
<feature type="transmembrane region" description="Helical" evidence="2">
    <location>
        <begin position="85"/>
        <end position="103"/>
    </location>
</feature>
<dbReference type="GeneID" id="74944719"/>
<dbReference type="EMBL" id="CP104003">
    <property type="protein sequence ID" value="UWM54351.1"/>
    <property type="molecule type" value="Genomic_DNA"/>
</dbReference>
<feature type="region of interest" description="Disordered" evidence="1">
    <location>
        <begin position="108"/>
        <end position="134"/>
    </location>
</feature>
<organism evidence="3 4">
    <name type="scientific">Salinirubellus salinus</name>
    <dbReference type="NCBI Taxonomy" id="1364945"/>
    <lineage>
        <taxon>Archaea</taxon>
        <taxon>Methanobacteriati</taxon>
        <taxon>Methanobacteriota</taxon>
        <taxon>Stenosarchaea group</taxon>
        <taxon>Halobacteria</taxon>
        <taxon>Halobacteriales</taxon>
        <taxon>Natronomonadaceae</taxon>
        <taxon>Salinirubellus</taxon>
    </lineage>
</organism>
<dbReference type="Proteomes" id="UP001057580">
    <property type="component" value="Chromosome"/>
</dbReference>
<reference evidence="3" key="1">
    <citation type="submission" date="2022-09" db="EMBL/GenBank/DDBJ databases">
        <title>Diverse halophilic archaea isolated from saline environments.</title>
        <authorList>
            <person name="Cui H.-L."/>
        </authorList>
    </citation>
    <scope>NUCLEOTIDE SEQUENCE</scope>
    <source>
        <strain evidence="3">ZS-35-S2</strain>
    </source>
</reference>
<sequence length="134" mass="13691">MSEKRRLPNAVAAVVERPVKEAVHEALAEASVTVVTDDPGAESWRDADGVASDDGDTATDAEGEGGDGSVSPEDGDSRSRRRRGLLGLAALVSLAALAAFVQYRRERGASGSDTTAVAGAESQGEAVFTTDTSG</sequence>
<name>A0A9E7R242_9EURY</name>
<evidence type="ECO:0000256" key="2">
    <source>
        <dbReference type="SAM" id="Phobius"/>
    </source>
</evidence>
<dbReference type="RefSeq" id="WP_260593371.1">
    <property type="nucleotide sequence ID" value="NZ_CP104003.1"/>
</dbReference>
<keyword evidence="4" id="KW-1185">Reference proteome</keyword>
<dbReference type="KEGG" id="ssai:N0B31_19815"/>
<dbReference type="AlphaFoldDB" id="A0A9E7R242"/>